<sequence length="1003" mass="108100">MDSIVGKPKVWLQRQPRQRRIAMALVRLESRFLWTCLLAGATTLLLASQWLTLPIGTSRHDGSAPVAGQLPISPEELAYGLAQCERNGQRPVVDYGLAEARLAQLQPGKRTVLRNATLLDGDGTETAGVTITMQGSLIVSVRPTSEADEDIDTEADTIVQLDGRIVTPGLVDAHSHAGVRETPQLWSTEDVTEISSAATPWARAIDGLKPQDQALGVVASGGVTTSLVLTGAKNLISGEGVVIKMKGGAASVREMLVEDVAGSGVGGWQPANSSLAKPQRYLKMAMGENQKRQFQGQPGGPSTRLGSSFWVRRVFEEARTLMQEQDRWCRAYGSEAGDRSGDDLSHMHSHTLDHTSHTATHTPTRPYPSSIERQTLVDVLRGDIRVNAHGYETEDLLATLDHADEFGFGLTAWHHALHADVVLDELRRRDIALVAFSDSWGDKKELYRVSSRFPARVVAAGGVPLALTRDHPALHGQFLLYEAQIAHHFGLDGTHALAAIMAVPARLLGLDHRVGHVRPGYDADVVVWDRHPLRVGAAPLQVFIDGRSAVRASDSLWTESLSYVGSAPGSRKEVEVEVNELNDIHDTQNIQDTHNTPLPHLNSLSQMPLSSPHLIIHGISTSFLAADGNRLPTPLSGSNLTAVIRDGRLVCIGDSAVCFESIQALHTLNAPLVHVHDGYLLPGLTILTKHHGLVEMVQEPSTTDGHATGDNWDAAHHPPETRHGLKFDGLHLGRAHRAGITRIVTPPLSHGFFHGISARFRPGATSVLDDNAVSDSQVALHFTIGHEGKSPRTPSISAQIGTLHDLLVQPDSVGAHPVFARAARGELPVVVHTQNKDVIGHAVALQRAVPAARIVIAGGAEAHLLAAELAAARVPVLVAPFWGCEPLGWDARHCLPGPPLVDRWGPQVLLDAGVIVGIASWDDANNHVRNSLWEAGWLASPYHNLSVAVDLLSRNVEIALGLPPSADLLLYESNPFEFGARVALTVEAGRVRTFFPDPDGDDE</sequence>
<dbReference type="InterPro" id="IPR032466">
    <property type="entry name" value="Metal_Hydrolase"/>
</dbReference>
<keyword evidence="5" id="KW-1185">Reference proteome</keyword>
<dbReference type="Proteomes" id="UP000007796">
    <property type="component" value="Unassembled WGS sequence"/>
</dbReference>
<name>F0X6L0_GROCL</name>
<reference evidence="4 5" key="1">
    <citation type="journal article" date="2011" name="Proc. Natl. Acad. Sci. U.S.A.">
        <title>Genome and transcriptome analyses of the mountain pine beetle-fungal symbiont Grosmannia clavigera, a lodgepole pine pathogen.</title>
        <authorList>
            <person name="DiGuistini S."/>
            <person name="Wang Y."/>
            <person name="Liao N.Y."/>
            <person name="Taylor G."/>
            <person name="Tanguay P."/>
            <person name="Feau N."/>
            <person name="Henrissat B."/>
            <person name="Chan S.K."/>
            <person name="Hesse-Orce U."/>
            <person name="Alamouti S.M."/>
            <person name="Tsui C.K.M."/>
            <person name="Docking R.T."/>
            <person name="Levasseur A."/>
            <person name="Haridas S."/>
            <person name="Robertson G."/>
            <person name="Birol I."/>
            <person name="Holt R.A."/>
            <person name="Marra M.A."/>
            <person name="Hamelin R.C."/>
            <person name="Hirst M."/>
            <person name="Jones S.J.M."/>
            <person name="Bohlmann J."/>
            <person name="Breuil C."/>
        </authorList>
    </citation>
    <scope>NUCLEOTIDE SEQUENCE [LARGE SCALE GENOMIC DNA]</scope>
    <source>
        <strain evidence="5">kw1407 / UAMH 11150</strain>
    </source>
</reference>
<keyword evidence="1" id="KW-0378">Hydrolase</keyword>
<dbReference type="HOGENOM" id="CLU_006273_0_0_1"/>
<feature type="region of interest" description="Disordered" evidence="2">
    <location>
        <begin position="339"/>
        <end position="369"/>
    </location>
</feature>
<dbReference type="AlphaFoldDB" id="F0X6L0"/>
<dbReference type="PANTHER" id="PTHR11113">
    <property type="entry name" value="N-ACETYLGLUCOSAMINE-6-PHOSPHATE DEACETYLASE"/>
    <property type="match status" value="1"/>
</dbReference>
<dbReference type="GO" id="GO:0006046">
    <property type="term" value="P:N-acetylglucosamine catabolic process"/>
    <property type="evidence" value="ECO:0007669"/>
    <property type="project" value="TreeGrafter"/>
</dbReference>
<dbReference type="Gene3D" id="3.20.20.140">
    <property type="entry name" value="Metal-dependent hydrolases"/>
    <property type="match status" value="2"/>
</dbReference>
<dbReference type="GO" id="GO:0008448">
    <property type="term" value="F:N-acetylglucosamine-6-phosphate deacetylase activity"/>
    <property type="evidence" value="ECO:0007669"/>
    <property type="project" value="TreeGrafter"/>
</dbReference>
<dbReference type="SUPFAM" id="SSF51338">
    <property type="entry name" value="Composite domain of metallo-dependent hydrolases"/>
    <property type="match status" value="1"/>
</dbReference>
<evidence type="ECO:0000259" key="3">
    <source>
        <dbReference type="Pfam" id="PF01979"/>
    </source>
</evidence>
<dbReference type="RefSeq" id="XP_014175684.1">
    <property type="nucleotide sequence ID" value="XM_014320209.1"/>
</dbReference>
<evidence type="ECO:0000313" key="5">
    <source>
        <dbReference type="Proteomes" id="UP000007796"/>
    </source>
</evidence>
<dbReference type="SUPFAM" id="SSF51556">
    <property type="entry name" value="Metallo-dependent hydrolases"/>
    <property type="match status" value="1"/>
</dbReference>
<dbReference type="InParanoid" id="F0X6L0"/>
<evidence type="ECO:0000256" key="2">
    <source>
        <dbReference type="SAM" id="MobiDB-lite"/>
    </source>
</evidence>
<dbReference type="InterPro" id="IPR006680">
    <property type="entry name" value="Amidohydro-rel"/>
</dbReference>
<dbReference type="eggNOG" id="ENOG502QQ9Z">
    <property type="taxonomic scope" value="Eukaryota"/>
</dbReference>
<evidence type="ECO:0000256" key="1">
    <source>
        <dbReference type="ARBA" id="ARBA00022801"/>
    </source>
</evidence>
<protein>
    <submittedName>
        <fullName evidence="4">Carbohydrate esterase family 9 protein</fullName>
    </submittedName>
</protein>
<evidence type="ECO:0000313" key="4">
    <source>
        <dbReference type="EMBL" id="EFX06202.1"/>
    </source>
</evidence>
<accession>F0X6L0</accession>
<dbReference type="Pfam" id="PF01979">
    <property type="entry name" value="Amidohydro_1"/>
    <property type="match status" value="1"/>
</dbReference>
<feature type="domain" description="Amidohydrolase-related" evidence="3">
    <location>
        <begin position="367"/>
        <end position="542"/>
    </location>
</feature>
<dbReference type="GeneID" id="25979966"/>
<dbReference type="EMBL" id="GL629729">
    <property type="protein sequence ID" value="EFX06202.1"/>
    <property type="molecule type" value="Genomic_DNA"/>
</dbReference>
<organism evidence="5">
    <name type="scientific">Grosmannia clavigera (strain kw1407 / UAMH 11150)</name>
    <name type="common">Blue stain fungus</name>
    <name type="synonym">Graphiocladiella clavigera</name>
    <dbReference type="NCBI Taxonomy" id="655863"/>
    <lineage>
        <taxon>Eukaryota</taxon>
        <taxon>Fungi</taxon>
        <taxon>Dikarya</taxon>
        <taxon>Ascomycota</taxon>
        <taxon>Pezizomycotina</taxon>
        <taxon>Sordariomycetes</taxon>
        <taxon>Sordariomycetidae</taxon>
        <taxon>Ophiostomatales</taxon>
        <taxon>Ophiostomataceae</taxon>
        <taxon>Leptographium</taxon>
    </lineage>
</organism>
<dbReference type="InterPro" id="IPR011059">
    <property type="entry name" value="Metal-dep_hydrolase_composite"/>
</dbReference>
<dbReference type="OrthoDB" id="10258955at2759"/>
<gene>
    <name evidence="4" type="ORF">CMQ_6523</name>
</gene>
<proteinExistence type="predicted"/>
<feature type="compositionally biased region" description="Basic and acidic residues" evidence="2">
    <location>
        <begin position="339"/>
        <end position="356"/>
    </location>
</feature>
<dbReference type="PANTHER" id="PTHR11113:SF14">
    <property type="entry name" value="N-ACETYLGLUCOSAMINE-6-PHOSPHATE DEACETYLASE"/>
    <property type="match status" value="1"/>
</dbReference>